<comment type="caution">
    <text evidence="2">The sequence shown here is derived from an EMBL/GenBank/DDBJ whole genome shotgun (WGS) entry which is preliminary data.</text>
</comment>
<gene>
    <name evidence="2" type="ORF">QE152_g12668</name>
</gene>
<sequence>MTLSQVTAGVLSLVITFRGVVFALNYVNTVCAKDDTSPTELYNTTDSEDTSDSPKLTPANFLNHGQNNVTSINSSILQIVQS</sequence>
<proteinExistence type="predicted"/>
<dbReference type="AlphaFoldDB" id="A0AAW1LIR3"/>
<protein>
    <submittedName>
        <fullName evidence="2">Uncharacterized protein</fullName>
    </submittedName>
</protein>
<organism evidence="2 3">
    <name type="scientific">Popillia japonica</name>
    <name type="common">Japanese beetle</name>
    <dbReference type="NCBI Taxonomy" id="7064"/>
    <lineage>
        <taxon>Eukaryota</taxon>
        <taxon>Metazoa</taxon>
        <taxon>Ecdysozoa</taxon>
        <taxon>Arthropoda</taxon>
        <taxon>Hexapoda</taxon>
        <taxon>Insecta</taxon>
        <taxon>Pterygota</taxon>
        <taxon>Neoptera</taxon>
        <taxon>Endopterygota</taxon>
        <taxon>Coleoptera</taxon>
        <taxon>Polyphaga</taxon>
        <taxon>Scarabaeiformia</taxon>
        <taxon>Scarabaeidae</taxon>
        <taxon>Rutelinae</taxon>
        <taxon>Popillia</taxon>
    </lineage>
</organism>
<reference evidence="2 3" key="1">
    <citation type="journal article" date="2024" name="BMC Genomics">
        <title>De novo assembly and annotation of Popillia japonica's genome with initial clues to its potential as an invasive pest.</title>
        <authorList>
            <person name="Cucini C."/>
            <person name="Boschi S."/>
            <person name="Funari R."/>
            <person name="Cardaioli E."/>
            <person name="Iannotti N."/>
            <person name="Marturano G."/>
            <person name="Paoli F."/>
            <person name="Bruttini M."/>
            <person name="Carapelli A."/>
            <person name="Frati F."/>
            <person name="Nardi F."/>
        </authorList>
    </citation>
    <scope>NUCLEOTIDE SEQUENCE [LARGE SCALE GENOMIC DNA]</scope>
    <source>
        <strain evidence="2">DMR45628</strain>
    </source>
</reference>
<feature type="region of interest" description="Disordered" evidence="1">
    <location>
        <begin position="36"/>
        <end position="62"/>
    </location>
</feature>
<accession>A0AAW1LIR3</accession>
<dbReference type="Proteomes" id="UP001458880">
    <property type="component" value="Unassembled WGS sequence"/>
</dbReference>
<dbReference type="EMBL" id="JASPKY010000116">
    <property type="protein sequence ID" value="KAK9736265.1"/>
    <property type="molecule type" value="Genomic_DNA"/>
</dbReference>
<evidence type="ECO:0000313" key="3">
    <source>
        <dbReference type="Proteomes" id="UP001458880"/>
    </source>
</evidence>
<evidence type="ECO:0000313" key="2">
    <source>
        <dbReference type="EMBL" id="KAK9736265.1"/>
    </source>
</evidence>
<name>A0AAW1LIR3_POPJA</name>
<evidence type="ECO:0000256" key="1">
    <source>
        <dbReference type="SAM" id="MobiDB-lite"/>
    </source>
</evidence>
<keyword evidence="3" id="KW-1185">Reference proteome</keyword>